<dbReference type="PANTHER" id="PTHR47074:SF48">
    <property type="entry name" value="POLYNUCLEOTIDYL TRANSFERASE, RIBONUCLEASE H-LIKE SUPERFAMILY PROTEIN"/>
    <property type="match status" value="1"/>
</dbReference>
<dbReference type="EMBL" id="PSQE01000003">
    <property type="protein sequence ID" value="RHN67795.1"/>
    <property type="molecule type" value="Genomic_DNA"/>
</dbReference>
<dbReference type="InterPro" id="IPR002156">
    <property type="entry name" value="RNaseH_domain"/>
</dbReference>
<dbReference type="GO" id="GO:0004523">
    <property type="term" value="F:RNA-DNA hybrid ribonuclease activity"/>
    <property type="evidence" value="ECO:0007669"/>
    <property type="project" value="InterPro"/>
</dbReference>
<dbReference type="Pfam" id="PF13456">
    <property type="entry name" value="RVT_3"/>
    <property type="match status" value="1"/>
</dbReference>
<proteinExistence type="predicted"/>
<comment type="caution">
    <text evidence="2">The sequence shown here is derived from an EMBL/GenBank/DDBJ whole genome shotgun (WGS) entry which is preliminary data.</text>
</comment>
<gene>
    <name evidence="2" type="ORF">MtrunA17_Chr3g0106601</name>
</gene>
<feature type="domain" description="RNase H type-1" evidence="1">
    <location>
        <begin position="23"/>
        <end position="98"/>
    </location>
</feature>
<protein>
    <recommendedName>
        <fullName evidence="1">RNase H type-1 domain-containing protein</fullName>
    </recommendedName>
</protein>
<dbReference type="AlphaFoldDB" id="A0A396IUY3"/>
<dbReference type="InterPro" id="IPR052929">
    <property type="entry name" value="RNase_H-like_EbsB-rel"/>
</dbReference>
<evidence type="ECO:0000313" key="2">
    <source>
        <dbReference type="EMBL" id="RHN67795.1"/>
    </source>
</evidence>
<accession>A0A396IUY3</accession>
<sequence>MVLLFWPKYSPMCEIHDGGALRFLSALEWVHLLNLGHVDFKLDAKRVVDSFKSHNSDATEFGNIINNCKTLFSNFYENSSVEFVRRQANKVTHNLAKATLLLASSQLLATIPHCIEHILINEMQ</sequence>
<dbReference type="Proteomes" id="UP000265566">
    <property type="component" value="Chromosome 3"/>
</dbReference>
<dbReference type="PANTHER" id="PTHR47074">
    <property type="entry name" value="BNAC02G40300D PROTEIN"/>
    <property type="match status" value="1"/>
</dbReference>
<dbReference type="Gramene" id="rna16029">
    <property type="protein sequence ID" value="RHN67795.1"/>
    <property type="gene ID" value="gene16029"/>
</dbReference>
<name>A0A396IUY3_MEDTR</name>
<evidence type="ECO:0000259" key="1">
    <source>
        <dbReference type="Pfam" id="PF13456"/>
    </source>
</evidence>
<organism evidence="2">
    <name type="scientific">Medicago truncatula</name>
    <name type="common">Barrel medic</name>
    <name type="synonym">Medicago tribuloides</name>
    <dbReference type="NCBI Taxonomy" id="3880"/>
    <lineage>
        <taxon>Eukaryota</taxon>
        <taxon>Viridiplantae</taxon>
        <taxon>Streptophyta</taxon>
        <taxon>Embryophyta</taxon>
        <taxon>Tracheophyta</taxon>
        <taxon>Spermatophyta</taxon>
        <taxon>Magnoliopsida</taxon>
        <taxon>eudicotyledons</taxon>
        <taxon>Gunneridae</taxon>
        <taxon>Pentapetalae</taxon>
        <taxon>rosids</taxon>
        <taxon>fabids</taxon>
        <taxon>Fabales</taxon>
        <taxon>Fabaceae</taxon>
        <taxon>Papilionoideae</taxon>
        <taxon>50 kb inversion clade</taxon>
        <taxon>NPAAA clade</taxon>
        <taxon>Hologalegina</taxon>
        <taxon>IRL clade</taxon>
        <taxon>Trifolieae</taxon>
        <taxon>Medicago</taxon>
    </lineage>
</organism>
<reference evidence="2" key="1">
    <citation type="journal article" date="2018" name="Nat. Plants">
        <title>Whole-genome landscape of Medicago truncatula symbiotic genes.</title>
        <authorList>
            <person name="Pecrix Y."/>
            <person name="Gamas P."/>
            <person name="Carrere S."/>
        </authorList>
    </citation>
    <scope>NUCLEOTIDE SEQUENCE</scope>
    <source>
        <tissue evidence="2">Leaves</tissue>
    </source>
</reference>
<dbReference type="GO" id="GO:0003676">
    <property type="term" value="F:nucleic acid binding"/>
    <property type="evidence" value="ECO:0007669"/>
    <property type="project" value="InterPro"/>
</dbReference>